<keyword evidence="2" id="KW-0413">Isomerase</keyword>
<dbReference type="InterPro" id="IPR050312">
    <property type="entry name" value="IolE/XylAMocC-like"/>
</dbReference>
<evidence type="ECO:0000259" key="1">
    <source>
        <dbReference type="Pfam" id="PF01261"/>
    </source>
</evidence>
<evidence type="ECO:0000313" key="3">
    <source>
        <dbReference type="Proteomes" id="UP000053675"/>
    </source>
</evidence>
<dbReference type="PANTHER" id="PTHR12110:SF41">
    <property type="entry name" value="INOSOSE DEHYDRATASE"/>
    <property type="match status" value="1"/>
</dbReference>
<dbReference type="Proteomes" id="UP000053675">
    <property type="component" value="Unassembled WGS sequence"/>
</dbReference>
<protein>
    <submittedName>
        <fullName evidence="2">Sugar phosphate isomerase/epimerase</fullName>
    </submittedName>
</protein>
<dbReference type="AlphaFoldDB" id="A0A084UD66"/>
<sequence>MIDFSYQLYSSREFPPLADTLKLLKSLGYGQVEGYGGVYSDLPALKAALDATGLKMTTGHFGLDMIEGEPEKVLDIANTVGMKAVFCPFLTPDQRPQDAAGYARFGERLQKAGERLKEGGLSFGWHNHDFEFRALPDGSIPQEEMFRGGPDLPWEADIAWIVRGGGDPLEWIEKHGDRIIAIHVKDIAPEGECEDEDGWADVGTGTMDWKAIMDAVRTRTNTRFFVMEHDKPNDHERFARRSIENAKQY</sequence>
<name>A0A084UD66_9HYPH</name>
<dbReference type="OrthoDB" id="9798407at2"/>
<dbReference type="Pfam" id="PF01261">
    <property type="entry name" value="AP_endonuc_2"/>
    <property type="match status" value="1"/>
</dbReference>
<proteinExistence type="predicted"/>
<dbReference type="PATRIC" id="fig|472175.3.peg.1949"/>
<dbReference type="InterPro" id="IPR013022">
    <property type="entry name" value="Xyl_isomerase-like_TIM-brl"/>
</dbReference>
<reference evidence="2 3" key="1">
    <citation type="submission" date="2014-05" db="EMBL/GenBank/DDBJ databases">
        <title>Draft Genome Sequence of Nitratireductor basaltis Strain UMTGB225, A Marine Bacterium Isolated from Green Barrel Tunicate.</title>
        <authorList>
            <person name="Gan H.Y."/>
        </authorList>
    </citation>
    <scope>NUCLEOTIDE SEQUENCE [LARGE SCALE GENOMIC DNA]</scope>
    <source>
        <strain evidence="2 3">UMTGB225</strain>
    </source>
</reference>
<dbReference type="STRING" id="472175.EL18_01943"/>
<dbReference type="PANTHER" id="PTHR12110">
    <property type="entry name" value="HYDROXYPYRUVATE ISOMERASE"/>
    <property type="match status" value="1"/>
</dbReference>
<dbReference type="RefSeq" id="WP_036484430.1">
    <property type="nucleotide sequence ID" value="NZ_JMQM01000001.1"/>
</dbReference>
<evidence type="ECO:0000313" key="2">
    <source>
        <dbReference type="EMBL" id="KFB10902.1"/>
    </source>
</evidence>
<dbReference type="SUPFAM" id="SSF51658">
    <property type="entry name" value="Xylose isomerase-like"/>
    <property type="match status" value="1"/>
</dbReference>
<feature type="domain" description="Xylose isomerase-like TIM barrel" evidence="1">
    <location>
        <begin position="22"/>
        <end position="244"/>
    </location>
</feature>
<accession>A0A084UD66</accession>
<dbReference type="Gene3D" id="3.20.20.150">
    <property type="entry name" value="Divalent-metal-dependent TIM barrel enzymes"/>
    <property type="match status" value="1"/>
</dbReference>
<comment type="caution">
    <text evidence="2">The sequence shown here is derived from an EMBL/GenBank/DDBJ whole genome shotgun (WGS) entry which is preliminary data.</text>
</comment>
<dbReference type="InterPro" id="IPR036237">
    <property type="entry name" value="Xyl_isomerase-like_sf"/>
</dbReference>
<gene>
    <name evidence="2" type="ORF">EL18_01943</name>
</gene>
<keyword evidence="3" id="KW-1185">Reference proteome</keyword>
<organism evidence="2 3">
    <name type="scientific">Nitratireductor basaltis</name>
    <dbReference type="NCBI Taxonomy" id="472175"/>
    <lineage>
        <taxon>Bacteria</taxon>
        <taxon>Pseudomonadati</taxon>
        <taxon>Pseudomonadota</taxon>
        <taxon>Alphaproteobacteria</taxon>
        <taxon>Hyphomicrobiales</taxon>
        <taxon>Phyllobacteriaceae</taxon>
        <taxon>Nitratireductor</taxon>
    </lineage>
</organism>
<dbReference type="EMBL" id="JMQM01000001">
    <property type="protein sequence ID" value="KFB10902.1"/>
    <property type="molecule type" value="Genomic_DNA"/>
</dbReference>
<dbReference type="GO" id="GO:0016853">
    <property type="term" value="F:isomerase activity"/>
    <property type="evidence" value="ECO:0007669"/>
    <property type="project" value="UniProtKB-KW"/>
</dbReference>
<dbReference type="eggNOG" id="COG1082">
    <property type="taxonomic scope" value="Bacteria"/>
</dbReference>